<dbReference type="EMBL" id="HBFP01002305">
    <property type="protein sequence ID" value="CAD8817279.1"/>
    <property type="molecule type" value="Transcribed_RNA"/>
</dbReference>
<evidence type="ECO:0000256" key="1">
    <source>
        <dbReference type="SAM" id="Coils"/>
    </source>
</evidence>
<reference evidence="3" key="1">
    <citation type="submission" date="2021-01" db="EMBL/GenBank/DDBJ databases">
        <authorList>
            <person name="Corre E."/>
            <person name="Pelletier E."/>
            <person name="Niang G."/>
            <person name="Scheremetjew M."/>
            <person name="Finn R."/>
            <person name="Kale V."/>
            <person name="Holt S."/>
            <person name="Cochrane G."/>
            <person name="Meng A."/>
            <person name="Brown T."/>
            <person name="Cohen L."/>
        </authorList>
    </citation>
    <scope>NUCLEOTIDE SEQUENCE</scope>
    <source>
        <strain evidence="3">CCMP3278</strain>
    </source>
</reference>
<feature type="region of interest" description="Disordered" evidence="2">
    <location>
        <begin position="43"/>
        <end position="81"/>
    </location>
</feature>
<feature type="coiled-coil region" evidence="1">
    <location>
        <begin position="112"/>
        <end position="139"/>
    </location>
</feature>
<organism evidence="3">
    <name type="scientific">Timspurckia oligopyrenoides</name>
    <dbReference type="NCBI Taxonomy" id="708627"/>
    <lineage>
        <taxon>Eukaryota</taxon>
        <taxon>Rhodophyta</taxon>
        <taxon>Bangiophyceae</taxon>
        <taxon>Porphyridiales</taxon>
        <taxon>Porphyridiaceae</taxon>
        <taxon>Timspurckia</taxon>
    </lineage>
</organism>
<name>A0A7S0ZC45_9RHOD</name>
<feature type="compositionally biased region" description="Basic and acidic residues" evidence="2">
    <location>
        <begin position="43"/>
        <end position="70"/>
    </location>
</feature>
<proteinExistence type="predicted"/>
<evidence type="ECO:0000256" key="2">
    <source>
        <dbReference type="SAM" id="MobiDB-lite"/>
    </source>
</evidence>
<evidence type="ECO:0008006" key="4">
    <source>
        <dbReference type="Google" id="ProtNLM"/>
    </source>
</evidence>
<accession>A0A7S0ZC45</accession>
<protein>
    <recommendedName>
        <fullName evidence="4">BZIP domain-containing protein</fullName>
    </recommendedName>
</protein>
<evidence type="ECO:0000313" key="3">
    <source>
        <dbReference type="EMBL" id="CAD8817279.1"/>
    </source>
</evidence>
<sequence length="172" mass="19965">MVEQVVRDWNESDVARVGLNESGYPVIIHMPIVPTAVAEAKRKAEDARDEHKKRLRISRDEKGSDDDSKGRKLHLNRDSAAASRVSQSVYIKELEHSLNQIETQYISLCHNELKLQVKYAQLKSENERLESKLEYILAKQNQHFRSIQTVPVREQERSLCIEHCSNPRQYSK</sequence>
<dbReference type="AlphaFoldDB" id="A0A7S0ZC45"/>
<keyword evidence="1" id="KW-0175">Coiled coil</keyword>
<gene>
    <name evidence="3" type="ORF">TOLI1172_LOCUS1667</name>
</gene>